<evidence type="ECO:0000256" key="6">
    <source>
        <dbReference type="ARBA" id="ARBA00023157"/>
    </source>
</evidence>
<evidence type="ECO:0000313" key="10">
    <source>
        <dbReference type="EMBL" id="AIL48787.1"/>
    </source>
</evidence>
<feature type="domain" description="BetaSPN-type CS-alpha/beta" evidence="9">
    <location>
        <begin position="55"/>
        <end position="90"/>
    </location>
</feature>
<dbReference type="GO" id="GO:0005576">
    <property type="term" value="C:extracellular region"/>
    <property type="evidence" value="ECO:0007669"/>
    <property type="project" value="UniProtKB-SubCell"/>
</dbReference>
<feature type="disulfide bond" evidence="7">
    <location>
        <begin position="58"/>
        <end position="78"/>
    </location>
</feature>
<feature type="signal peptide" evidence="8">
    <location>
        <begin position="1"/>
        <end position="22"/>
    </location>
</feature>
<dbReference type="GO" id="GO:0034220">
    <property type="term" value="P:monoatomic ion transmembrane transport"/>
    <property type="evidence" value="ECO:0007669"/>
    <property type="project" value="UniProtKB-KW"/>
</dbReference>
<organism evidence="10">
    <name type="scientific">Mesobuthus eupeus</name>
    <name type="common">Lesser Asian scorpion</name>
    <name type="synonym">Buthus eupeus</name>
    <dbReference type="NCBI Taxonomy" id="34648"/>
    <lineage>
        <taxon>Eukaryota</taxon>
        <taxon>Metazoa</taxon>
        <taxon>Ecdysozoa</taxon>
        <taxon>Arthropoda</taxon>
        <taxon>Chelicerata</taxon>
        <taxon>Arachnida</taxon>
        <taxon>Scorpiones</taxon>
        <taxon>Buthida</taxon>
        <taxon>Buthoidea</taxon>
        <taxon>Buthidae</taxon>
        <taxon>Mesobuthus</taxon>
    </lineage>
</organism>
<keyword evidence="8" id="KW-0732">Signal</keyword>
<evidence type="ECO:0000256" key="4">
    <source>
        <dbReference type="ARBA" id="ARBA00022773"/>
    </source>
</evidence>
<feature type="disulfide bond" evidence="7">
    <location>
        <begin position="65"/>
        <end position="83"/>
    </location>
</feature>
<evidence type="ECO:0000256" key="2">
    <source>
        <dbReference type="ARBA" id="ARBA00022525"/>
    </source>
</evidence>
<comment type="subcellular location">
    <subcellularLocation>
        <location evidence="1">Secreted</location>
    </subcellularLocation>
</comment>
<dbReference type="Pfam" id="PF14866">
    <property type="entry name" value="Scorpion_toxin_alpha-beta"/>
    <property type="match status" value="1"/>
</dbReference>
<dbReference type="InterPro" id="IPR029237">
    <property type="entry name" value="Long_scorpion_toxin_alpha/beta"/>
</dbReference>
<feature type="disulfide bond" evidence="7">
    <location>
        <begin position="69"/>
        <end position="85"/>
    </location>
</feature>
<dbReference type="GO" id="GO:0015459">
    <property type="term" value="F:potassium channel regulator activity"/>
    <property type="evidence" value="ECO:0007669"/>
    <property type="project" value="UniProtKB-KW"/>
</dbReference>
<evidence type="ECO:0000256" key="7">
    <source>
        <dbReference type="PROSITE-ProRule" id="PRU01209"/>
    </source>
</evidence>
<evidence type="ECO:0000256" key="1">
    <source>
        <dbReference type="ARBA" id="ARBA00004613"/>
    </source>
</evidence>
<keyword evidence="2" id="KW-0964">Secreted</keyword>
<keyword evidence="6 7" id="KW-1015">Disulfide bond</keyword>
<keyword evidence="4" id="KW-0632">Potassium channel impairing toxin</keyword>
<dbReference type="PROSITE" id="PS51862">
    <property type="entry name" value="BSPN_CSAB"/>
    <property type="match status" value="1"/>
</dbReference>
<keyword evidence="10" id="KW-0406">Ion transport</keyword>
<dbReference type="EMBL" id="KF612529">
    <property type="protein sequence ID" value="AIL48787.1"/>
    <property type="molecule type" value="mRNA"/>
</dbReference>
<reference evidence="10" key="1">
    <citation type="submission" date="2013-09" db="EMBL/GenBank/DDBJ databases">
        <title>Variability of potassium channel blockers in Mesobuthus eupeus.</title>
        <authorList>
            <person name="Kuzmenkov A.I."/>
            <person name="Vassilevski A.A."/>
            <person name="Grishin E.V."/>
        </authorList>
    </citation>
    <scope>NUCLEOTIDE SEQUENCE</scope>
</reference>
<dbReference type="GO" id="GO:0090729">
    <property type="term" value="F:toxin activity"/>
    <property type="evidence" value="ECO:0007669"/>
    <property type="project" value="UniProtKB-UniRule"/>
</dbReference>
<proteinExistence type="evidence at transcript level"/>
<accession>A0A088D9U2</accession>
<keyword evidence="5" id="KW-0872">Ion channel impairing toxin</keyword>
<keyword evidence="10" id="KW-0813">Transport</keyword>
<evidence type="ECO:0000256" key="8">
    <source>
        <dbReference type="SAM" id="SignalP"/>
    </source>
</evidence>
<protein>
    <submittedName>
        <fullName evidence="10">Potassium channel blocker pMeKTx28-2</fullName>
    </submittedName>
</protein>
<dbReference type="AlphaFoldDB" id="A0A088D9U2"/>
<evidence type="ECO:0000259" key="9">
    <source>
        <dbReference type="PROSITE" id="PS51862"/>
    </source>
</evidence>
<keyword evidence="10" id="KW-0407">Ion channel</keyword>
<feature type="chain" id="PRO_5001836531" evidence="8">
    <location>
        <begin position="23"/>
        <end position="90"/>
    </location>
</feature>
<evidence type="ECO:0000256" key="3">
    <source>
        <dbReference type="ARBA" id="ARBA00022656"/>
    </source>
</evidence>
<sequence>MMKQQFFLFLAVIVMISSVIEAGRGKEFMSSLKEKLGGVKEKIKHSWNKLTSMSEYACPVIEKWCEDHCEAKKAIGKCENTECKCLKLSK</sequence>
<evidence type="ECO:0000256" key="5">
    <source>
        <dbReference type="ARBA" id="ARBA00022872"/>
    </source>
</evidence>
<name>A0A088D9U2_MESEU</name>
<keyword evidence="3 7" id="KW-0800">Toxin</keyword>